<feature type="domain" description="2Fe-2S ferredoxin-type" evidence="6">
    <location>
        <begin position="3"/>
        <end position="79"/>
    </location>
</feature>
<dbReference type="AlphaFoldDB" id="A0A2H5Y643"/>
<evidence type="ECO:0000256" key="3">
    <source>
        <dbReference type="ARBA" id="ARBA00023002"/>
    </source>
</evidence>
<gene>
    <name evidence="7" type="primary">ndhS</name>
    <name evidence="7" type="ORF">HRbin22_01160</name>
</gene>
<dbReference type="PROSITE" id="PS51085">
    <property type="entry name" value="2FE2S_FER_2"/>
    <property type="match status" value="1"/>
</dbReference>
<name>A0A2H5Y643_9CHLR</name>
<keyword evidence="4" id="KW-0408">Iron</keyword>
<dbReference type="PANTHER" id="PTHR44379">
    <property type="entry name" value="OXIDOREDUCTASE WITH IRON-SULFUR SUBUNIT"/>
    <property type="match status" value="1"/>
</dbReference>
<dbReference type="EC" id="1.17.1.5" evidence="7"/>
<evidence type="ECO:0000256" key="4">
    <source>
        <dbReference type="ARBA" id="ARBA00023004"/>
    </source>
</evidence>
<dbReference type="Pfam" id="PF01799">
    <property type="entry name" value="Fer2_2"/>
    <property type="match status" value="1"/>
</dbReference>
<dbReference type="InterPro" id="IPR002888">
    <property type="entry name" value="2Fe-2S-bd"/>
</dbReference>
<evidence type="ECO:0000313" key="8">
    <source>
        <dbReference type="Proteomes" id="UP000236642"/>
    </source>
</evidence>
<evidence type="ECO:0000256" key="1">
    <source>
        <dbReference type="ARBA" id="ARBA00022714"/>
    </source>
</evidence>
<organism evidence="7 8">
    <name type="scientific">Candidatus Thermoflexus japonica</name>
    <dbReference type="NCBI Taxonomy" id="2035417"/>
    <lineage>
        <taxon>Bacteria</taxon>
        <taxon>Bacillati</taxon>
        <taxon>Chloroflexota</taxon>
        <taxon>Thermoflexia</taxon>
        <taxon>Thermoflexales</taxon>
        <taxon>Thermoflexaceae</taxon>
        <taxon>Thermoflexus</taxon>
    </lineage>
</organism>
<sequence>MKQTFELRVNGRVHRIEAAPDRRLLEVLREDLGLGSVREGCGIGMCGACTVLLGGRPVSSCLLLVSQVHHQEIVTVEGLEENGALHPVQRAFIEHFAFQCAYCTPGFVLSAVAMLEREPDPDEQVLLEYLSGNLCRCGSYLNILKAVRAAAQGRRLHSS</sequence>
<protein>
    <submittedName>
        <fullName evidence="7">Nicotinate dehydrogenase small FeS subunit</fullName>
        <ecNumber evidence="7">1.17.1.5</ecNumber>
    </submittedName>
</protein>
<dbReference type="InterPro" id="IPR036884">
    <property type="entry name" value="2Fe-2S-bd_dom_sf"/>
</dbReference>
<dbReference type="PANTHER" id="PTHR44379:SF5">
    <property type="entry name" value="OXIDOREDUCTASE WITH IRON-SULFUR SUBUNIT"/>
    <property type="match status" value="1"/>
</dbReference>
<evidence type="ECO:0000256" key="2">
    <source>
        <dbReference type="ARBA" id="ARBA00022723"/>
    </source>
</evidence>
<keyword evidence="1" id="KW-0001">2Fe-2S</keyword>
<keyword evidence="3 7" id="KW-0560">Oxidoreductase</keyword>
<dbReference type="InterPro" id="IPR036010">
    <property type="entry name" value="2Fe-2S_ferredoxin-like_sf"/>
</dbReference>
<reference evidence="8" key="1">
    <citation type="submission" date="2017-09" db="EMBL/GenBank/DDBJ databases">
        <title>Metaegenomics of thermophilic ammonia-oxidizing enrichment culture.</title>
        <authorList>
            <person name="Kato S."/>
            <person name="Suzuki K."/>
        </authorList>
    </citation>
    <scope>NUCLEOTIDE SEQUENCE [LARGE SCALE GENOMIC DNA]</scope>
</reference>
<dbReference type="InterPro" id="IPR001041">
    <property type="entry name" value="2Fe-2S_ferredoxin-type"/>
</dbReference>
<dbReference type="Proteomes" id="UP000236642">
    <property type="component" value="Unassembled WGS sequence"/>
</dbReference>
<dbReference type="SUPFAM" id="SSF54292">
    <property type="entry name" value="2Fe-2S ferredoxin-like"/>
    <property type="match status" value="1"/>
</dbReference>
<dbReference type="InterPro" id="IPR006058">
    <property type="entry name" value="2Fe2S_fd_BS"/>
</dbReference>
<dbReference type="Pfam" id="PF00111">
    <property type="entry name" value="Fer2"/>
    <property type="match status" value="1"/>
</dbReference>
<accession>A0A2H5Y643</accession>
<dbReference type="CDD" id="cd00207">
    <property type="entry name" value="fer2"/>
    <property type="match status" value="1"/>
</dbReference>
<dbReference type="Gene3D" id="3.10.20.30">
    <property type="match status" value="1"/>
</dbReference>
<evidence type="ECO:0000259" key="6">
    <source>
        <dbReference type="PROSITE" id="PS51085"/>
    </source>
</evidence>
<dbReference type="Gene3D" id="1.10.150.120">
    <property type="entry name" value="[2Fe-2S]-binding domain"/>
    <property type="match status" value="1"/>
</dbReference>
<dbReference type="InterPro" id="IPR051452">
    <property type="entry name" value="Diverse_Oxidoreductases"/>
</dbReference>
<dbReference type="GO" id="GO:0051537">
    <property type="term" value="F:2 iron, 2 sulfur cluster binding"/>
    <property type="evidence" value="ECO:0007669"/>
    <property type="project" value="UniProtKB-KW"/>
</dbReference>
<proteinExistence type="predicted"/>
<evidence type="ECO:0000256" key="5">
    <source>
        <dbReference type="ARBA" id="ARBA00023014"/>
    </source>
</evidence>
<dbReference type="GO" id="GO:0050138">
    <property type="term" value="F:nicotinate dehydrogenase activity"/>
    <property type="evidence" value="ECO:0007669"/>
    <property type="project" value="UniProtKB-EC"/>
</dbReference>
<dbReference type="GO" id="GO:0046872">
    <property type="term" value="F:metal ion binding"/>
    <property type="evidence" value="ECO:0007669"/>
    <property type="project" value="UniProtKB-KW"/>
</dbReference>
<comment type="caution">
    <text evidence="7">The sequence shown here is derived from an EMBL/GenBank/DDBJ whole genome shotgun (WGS) entry which is preliminary data.</text>
</comment>
<dbReference type="EMBL" id="BEHY01000021">
    <property type="protein sequence ID" value="GBD08914.1"/>
    <property type="molecule type" value="Genomic_DNA"/>
</dbReference>
<keyword evidence="5" id="KW-0411">Iron-sulfur</keyword>
<dbReference type="InterPro" id="IPR012675">
    <property type="entry name" value="Beta-grasp_dom_sf"/>
</dbReference>
<dbReference type="SUPFAM" id="SSF47741">
    <property type="entry name" value="CO dehydrogenase ISP C-domain like"/>
    <property type="match status" value="1"/>
</dbReference>
<keyword evidence="2" id="KW-0479">Metal-binding</keyword>
<evidence type="ECO:0000313" key="7">
    <source>
        <dbReference type="EMBL" id="GBD08914.1"/>
    </source>
</evidence>
<dbReference type="PROSITE" id="PS00197">
    <property type="entry name" value="2FE2S_FER_1"/>
    <property type="match status" value="1"/>
</dbReference>